<accession>A0ABD3QCE2</accession>
<feature type="compositionally biased region" description="Acidic residues" evidence="1">
    <location>
        <begin position="415"/>
        <end position="425"/>
    </location>
</feature>
<dbReference type="EMBL" id="JABMIG020000049">
    <property type="protein sequence ID" value="KAL3798065.1"/>
    <property type="molecule type" value="Genomic_DNA"/>
</dbReference>
<dbReference type="Proteomes" id="UP001516023">
    <property type="component" value="Unassembled WGS sequence"/>
</dbReference>
<dbReference type="PANTHER" id="PTHR13031:SF0">
    <property type="entry name" value="RIBONUCLEASE P PROTEIN SUBUNIT P30"/>
    <property type="match status" value="1"/>
</dbReference>
<feature type="region of interest" description="Disordered" evidence="1">
    <location>
        <begin position="410"/>
        <end position="471"/>
    </location>
</feature>
<reference evidence="2 3" key="1">
    <citation type="journal article" date="2020" name="G3 (Bethesda)">
        <title>Improved Reference Genome for Cyclotella cryptica CCMP332, a Model for Cell Wall Morphogenesis, Salinity Adaptation, and Lipid Production in Diatoms (Bacillariophyta).</title>
        <authorList>
            <person name="Roberts W.R."/>
            <person name="Downey K.M."/>
            <person name="Ruck E.C."/>
            <person name="Traller J.C."/>
            <person name="Alverson A.J."/>
        </authorList>
    </citation>
    <scope>NUCLEOTIDE SEQUENCE [LARGE SCALE GENOMIC DNA]</scope>
    <source>
        <strain evidence="2 3">CCMP332</strain>
    </source>
</reference>
<sequence>MKTSVPMAPQRKKFYDLNVPLTLSSTASPSSRSWTRKQLAHIYQTRLHQLGYSSIAFCHTAYGRVDAKKDDADAVLPWRDVISDSLIESETASTKSPGKRRKDDQSCLFGRENALGMSIYRRINIVLEEVSDVSRLLLPSQSASSVSQSTLSLDEMLQKYDIVSLQPMNEPTLQNICELITSFGNDKCSSNTATIPSKNVDVIVLEYATGSRGGYGLPYKMRKDYLVKTMEAGVTFELCYASAVIDPKRRQGFLRTLVDFQSCYNSVQKKHMLLNKNIFGLRIDGDKCKSELFPLLISSGSRQNYSLGTDEGILALHTPKDVHFLAGHTTGGKAWLEKNELFEETRDKQKGMVVLSAAEKILRRARDRSLGVLTSQSITGNQKKRRNGAHSNSNIRAYVRAISTTKIRAKLNRNDEDESDSDDSSVENTSRNILEWLSEPINTDIEGDPNGTEINHHDTAKGEEVSATKENALRDEVIEGGFKEDDDEDLEDGFLAL</sequence>
<dbReference type="PANTHER" id="PTHR13031">
    <property type="entry name" value="RIBONUCLEASE P SUBUNIT P30"/>
    <property type="match status" value="1"/>
</dbReference>
<feature type="region of interest" description="Disordered" evidence="1">
    <location>
        <begin position="374"/>
        <end position="394"/>
    </location>
</feature>
<protein>
    <submittedName>
        <fullName evidence="2">Uncharacterized protein</fullName>
    </submittedName>
</protein>
<feature type="region of interest" description="Disordered" evidence="1">
    <location>
        <begin position="478"/>
        <end position="497"/>
    </location>
</feature>
<dbReference type="Pfam" id="PF01876">
    <property type="entry name" value="RNase_P_p30"/>
    <property type="match status" value="1"/>
</dbReference>
<feature type="compositionally biased region" description="Acidic residues" evidence="1">
    <location>
        <begin position="484"/>
        <end position="497"/>
    </location>
</feature>
<keyword evidence="3" id="KW-1185">Reference proteome</keyword>
<evidence type="ECO:0000313" key="2">
    <source>
        <dbReference type="EMBL" id="KAL3798065.1"/>
    </source>
</evidence>
<dbReference type="InterPro" id="IPR002738">
    <property type="entry name" value="RNase_P_p30"/>
</dbReference>
<comment type="caution">
    <text evidence="2">The sequence shown here is derived from an EMBL/GenBank/DDBJ whole genome shotgun (WGS) entry which is preliminary data.</text>
</comment>
<name>A0ABD3QCE2_9STRA</name>
<feature type="compositionally biased region" description="Basic and acidic residues" evidence="1">
    <location>
        <begin position="454"/>
        <end position="471"/>
    </location>
</feature>
<gene>
    <name evidence="2" type="ORF">HJC23_012356</name>
</gene>
<organism evidence="2 3">
    <name type="scientific">Cyclotella cryptica</name>
    <dbReference type="NCBI Taxonomy" id="29204"/>
    <lineage>
        <taxon>Eukaryota</taxon>
        <taxon>Sar</taxon>
        <taxon>Stramenopiles</taxon>
        <taxon>Ochrophyta</taxon>
        <taxon>Bacillariophyta</taxon>
        <taxon>Coscinodiscophyceae</taxon>
        <taxon>Thalassiosirophycidae</taxon>
        <taxon>Stephanodiscales</taxon>
        <taxon>Stephanodiscaceae</taxon>
        <taxon>Cyclotella</taxon>
    </lineage>
</organism>
<evidence type="ECO:0000313" key="3">
    <source>
        <dbReference type="Proteomes" id="UP001516023"/>
    </source>
</evidence>
<proteinExistence type="predicted"/>
<dbReference type="AlphaFoldDB" id="A0ABD3QCE2"/>
<evidence type="ECO:0000256" key="1">
    <source>
        <dbReference type="SAM" id="MobiDB-lite"/>
    </source>
</evidence>